<dbReference type="InterPro" id="IPR029062">
    <property type="entry name" value="Class_I_gatase-like"/>
</dbReference>
<organism evidence="2 3">
    <name type="scientific">Paenibacillus donghaensis</name>
    <dbReference type="NCBI Taxonomy" id="414771"/>
    <lineage>
        <taxon>Bacteria</taxon>
        <taxon>Bacillati</taxon>
        <taxon>Bacillota</taxon>
        <taxon>Bacilli</taxon>
        <taxon>Bacillales</taxon>
        <taxon>Paenibacillaceae</taxon>
        <taxon>Paenibacillus</taxon>
    </lineage>
</organism>
<protein>
    <recommendedName>
        <fullName evidence="1">ThuA-like domain-containing protein</fullName>
    </recommendedName>
</protein>
<reference evidence="2 3" key="1">
    <citation type="submission" date="2017-06" db="EMBL/GenBank/DDBJ databases">
        <title>Complete genome sequence of Paenibacillus donghaensis KCTC 13049T isolated from East Sea sediment, South Korea.</title>
        <authorList>
            <person name="Jung B.K."/>
            <person name="Hong S.-J."/>
            <person name="Shin J.-H."/>
        </authorList>
    </citation>
    <scope>NUCLEOTIDE SEQUENCE [LARGE SCALE GENOMIC DNA]</scope>
    <source>
        <strain evidence="2 3">KCTC 13049</strain>
    </source>
</reference>
<dbReference type="InterPro" id="IPR029010">
    <property type="entry name" value="ThuA-like"/>
</dbReference>
<dbReference type="RefSeq" id="WP_087915363.1">
    <property type="nucleotide sequence ID" value="NZ_CP021780.1"/>
</dbReference>
<dbReference type="PANTHER" id="PTHR40469:SF2">
    <property type="entry name" value="GALACTOSE-BINDING DOMAIN-LIKE SUPERFAMILY PROTEIN"/>
    <property type="match status" value="1"/>
</dbReference>
<dbReference type="AlphaFoldDB" id="A0A2Z2KK60"/>
<dbReference type="EMBL" id="CP021780">
    <property type="protein sequence ID" value="ASA21352.1"/>
    <property type="molecule type" value="Genomic_DNA"/>
</dbReference>
<keyword evidence="3" id="KW-1185">Reference proteome</keyword>
<proteinExistence type="predicted"/>
<gene>
    <name evidence="2" type="ORF">B9T62_11485</name>
</gene>
<evidence type="ECO:0000313" key="2">
    <source>
        <dbReference type="EMBL" id="ASA21352.1"/>
    </source>
</evidence>
<dbReference type="Pfam" id="PF06283">
    <property type="entry name" value="ThuA"/>
    <property type="match status" value="1"/>
</dbReference>
<name>A0A2Z2KK60_9BACL</name>
<accession>A0A2Z2KK60</accession>
<evidence type="ECO:0000259" key="1">
    <source>
        <dbReference type="Pfam" id="PF06283"/>
    </source>
</evidence>
<feature type="domain" description="ThuA-like" evidence="1">
    <location>
        <begin position="3"/>
        <end position="215"/>
    </location>
</feature>
<dbReference type="OrthoDB" id="9785923at2"/>
<dbReference type="SUPFAM" id="SSF52317">
    <property type="entry name" value="Class I glutamine amidotransferase-like"/>
    <property type="match status" value="1"/>
</dbReference>
<evidence type="ECO:0000313" key="3">
    <source>
        <dbReference type="Proteomes" id="UP000249890"/>
    </source>
</evidence>
<dbReference type="Gene3D" id="3.40.50.880">
    <property type="match status" value="1"/>
</dbReference>
<dbReference type="KEGG" id="pdh:B9T62_11485"/>
<dbReference type="Proteomes" id="UP000249890">
    <property type="component" value="Chromosome"/>
</dbReference>
<sequence length="243" mass="26765">MKKALIVWGGWDGHEPEQVAAIFAEMLREAQFEVEVSTTLAVFDDADKLMGLDLIVPVWTMGEIARERVDNISAAVQNGTGLAGCHGGMCDAFRKNTDWAFMTGGQWVAHPGNDGVKYTVHIPESTHPLVAGLEDFEVTTEHYYLHVDPAVEVLATTRFPLVDGPHRLNKPVDMPVVWTKHWGVGRVYYHSLGHHADIVALPQVKEMLRRGLLWAAEGKAEAQNLIGKEPVNGNSYSGMADSQ</sequence>
<dbReference type="PANTHER" id="PTHR40469">
    <property type="entry name" value="SECRETED GLYCOSYL HYDROLASE"/>
    <property type="match status" value="1"/>
</dbReference>